<keyword evidence="5" id="KW-1185">Reference proteome</keyword>
<reference evidence="4" key="3">
    <citation type="submission" date="2015-06" db="UniProtKB">
        <authorList>
            <consortium name="EnsemblMetazoa"/>
        </authorList>
    </citation>
    <scope>IDENTIFICATION</scope>
</reference>
<dbReference type="EnsemblMetazoa" id="HelroT168843">
    <property type="protein sequence ID" value="HelroP168843"/>
    <property type="gene ID" value="HelroG168843"/>
</dbReference>
<dbReference type="EMBL" id="AMQM01003112">
    <property type="status" value="NOT_ANNOTATED_CDS"/>
    <property type="molecule type" value="Genomic_DNA"/>
</dbReference>
<dbReference type="AlphaFoldDB" id="T1F112"/>
<dbReference type="RefSeq" id="XP_009012945.1">
    <property type="nucleotide sequence ID" value="XM_009014697.1"/>
</dbReference>
<organism evidence="4 5">
    <name type="scientific">Helobdella robusta</name>
    <name type="common">Californian leech</name>
    <dbReference type="NCBI Taxonomy" id="6412"/>
    <lineage>
        <taxon>Eukaryota</taxon>
        <taxon>Metazoa</taxon>
        <taxon>Spiralia</taxon>
        <taxon>Lophotrochozoa</taxon>
        <taxon>Annelida</taxon>
        <taxon>Clitellata</taxon>
        <taxon>Hirudinea</taxon>
        <taxon>Rhynchobdellida</taxon>
        <taxon>Glossiphoniidae</taxon>
        <taxon>Helobdella</taxon>
    </lineage>
</organism>
<accession>T1F112</accession>
<dbReference type="KEGG" id="hro:HELRODRAFT_168843"/>
<evidence type="ECO:0000313" key="5">
    <source>
        <dbReference type="Proteomes" id="UP000015101"/>
    </source>
</evidence>
<feature type="compositionally biased region" description="Polar residues" evidence="2">
    <location>
        <begin position="497"/>
        <end position="511"/>
    </location>
</feature>
<name>T1F112_HELRO</name>
<feature type="region of interest" description="Disordered" evidence="2">
    <location>
        <begin position="491"/>
        <end position="511"/>
    </location>
</feature>
<reference evidence="5" key="1">
    <citation type="submission" date="2012-12" db="EMBL/GenBank/DDBJ databases">
        <authorList>
            <person name="Hellsten U."/>
            <person name="Grimwood J."/>
            <person name="Chapman J.A."/>
            <person name="Shapiro H."/>
            <person name="Aerts A."/>
            <person name="Otillar R.P."/>
            <person name="Terry A.Y."/>
            <person name="Boore J.L."/>
            <person name="Simakov O."/>
            <person name="Marletaz F."/>
            <person name="Cho S.-J."/>
            <person name="Edsinger-Gonzales E."/>
            <person name="Havlak P."/>
            <person name="Kuo D.-H."/>
            <person name="Larsson T."/>
            <person name="Lv J."/>
            <person name="Arendt D."/>
            <person name="Savage R."/>
            <person name="Osoegawa K."/>
            <person name="de Jong P."/>
            <person name="Lindberg D.R."/>
            <person name="Seaver E.C."/>
            <person name="Weisblat D.A."/>
            <person name="Putnam N.H."/>
            <person name="Grigoriev I.V."/>
            <person name="Rokhsar D.S."/>
        </authorList>
    </citation>
    <scope>NUCLEOTIDE SEQUENCE</scope>
</reference>
<dbReference type="HOGENOM" id="CLU_503703_0_0_1"/>
<reference evidence="3 5" key="2">
    <citation type="journal article" date="2013" name="Nature">
        <title>Insights into bilaterian evolution from three spiralian genomes.</title>
        <authorList>
            <person name="Simakov O."/>
            <person name="Marletaz F."/>
            <person name="Cho S.J."/>
            <person name="Edsinger-Gonzales E."/>
            <person name="Havlak P."/>
            <person name="Hellsten U."/>
            <person name="Kuo D.H."/>
            <person name="Larsson T."/>
            <person name="Lv J."/>
            <person name="Arendt D."/>
            <person name="Savage R."/>
            <person name="Osoegawa K."/>
            <person name="de Jong P."/>
            <person name="Grimwood J."/>
            <person name="Chapman J.A."/>
            <person name="Shapiro H."/>
            <person name="Aerts A."/>
            <person name="Otillar R.P."/>
            <person name="Terry A.Y."/>
            <person name="Boore J.L."/>
            <person name="Grigoriev I.V."/>
            <person name="Lindberg D.R."/>
            <person name="Seaver E.C."/>
            <person name="Weisblat D.A."/>
            <person name="Putnam N.H."/>
            <person name="Rokhsar D.S."/>
        </authorList>
    </citation>
    <scope>NUCLEOTIDE SEQUENCE</scope>
</reference>
<evidence type="ECO:0000256" key="2">
    <source>
        <dbReference type="SAM" id="MobiDB-lite"/>
    </source>
</evidence>
<keyword evidence="1" id="KW-0175">Coiled coil</keyword>
<dbReference type="InParanoid" id="T1F112"/>
<feature type="coiled-coil region" evidence="1">
    <location>
        <begin position="314"/>
        <end position="355"/>
    </location>
</feature>
<protein>
    <submittedName>
        <fullName evidence="3 4">Uncharacterized protein</fullName>
    </submittedName>
</protein>
<sequence length="541" mass="62025">MASISDPNDLVYKSYLENVLNYRSNLLKTTNRHLVKLKSFLKSEAEIKNGEMQRIAFLERERLQNEKLMDDCRAALGEKDMKLEDYEESLMVCKSELTELARNHQTVVKELNILKNKLNFDAKLYKHCIEVSEQKLVDALNENGRLERELSKRNDLIETLSSDNAIMKNIYDNVKIENEKLASANSKLTLEKDGLLLELKSLNDSNLKIKISSELKKVQSSQLSELKDVQNSLAALQEEKKHLNMKISNYKKTINFLRDQRKTCLCTSNTKANVKATPNQSPKQADKELESKLENEAILLSSFKEKLRVQEMQNSELLFQLLNLENKVSTLESNLNEKETKLNEVTREKSLLLVELDLTFLLASNTFTNFQNVINDICNYTKIKFDDSIYKHIKDNSGSNMTLVNSIKDKLRRMDLLVTYLKQNFDKLQSEVAEKSHGPVKRKLNPSPTKSIEQYLIRTPPKMTSISANNLSSSQNFDICLTLVPSTSSINEEDISRTQPSSTTVQNNTANPRKNCRAKLFPANSKSVNRLIVIFWCSHLQ</sequence>
<dbReference type="EMBL" id="KB096023">
    <property type="protein sequence ID" value="ESO08923.1"/>
    <property type="molecule type" value="Genomic_DNA"/>
</dbReference>
<feature type="coiled-coil region" evidence="1">
    <location>
        <begin position="58"/>
        <end position="149"/>
    </location>
</feature>
<evidence type="ECO:0000256" key="1">
    <source>
        <dbReference type="SAM" id="Coils"/>
    </source>
</evidence>
<dbReference type="CTD" id="20202512"/>
<proteinExistence type="predicted"/>
<dbReference type="Proteomes" id="UP000015101">
    <property type="component" value="Unassembled WGS sequence"/>
</dbReference>
<evidence type="ECO:0000313" key="4">
    <source>
        <dbReference type="EnsemblMetazoa" id="HelroP168843"/>
    </source>
</evidence>
<feature type="coiled-coil region" evidence="1">
    <location>
        <begin position="219"/>
        <end position="260"/>
    </location>
</feature>
<evidence type="ECO:0000313" key="3">
    <source>
        <dbReference type="EMBL" id="ESO08923.1"/>
    </source>
</evidence>
<gene>
    <name evidence="4" type="primary">20202512</name>
    <name evidence="3" type="ORF">HELRODRAFT_168843</name>
</gene>
<dbReference type="GeneID" id="20202512"/>